<evidence type="ECO:0000313" key="3">
    <source>
        <dbReference type="EMBL" id="KJA22679.1"/>
    </source>
</evidence>
<feature type="transmembrane region" description="Helical" evidence="2">
    <location>
        <begin position="251"/>
        <end position="272"/>
    </location>
</feature>
<proteinExistence type="predicted"/>
<accession>A0A0D2NV63</accession>
<name>A0A0D2NV63_HYPSF</name>
<feature type="transmembrane region" description="Helical" evidence="2">
    <location>
        <begin position="181"/>
        <end position="203"/>
    </location>
</feature>
<feature type="transmembrane region" description="Helical" evidence="2">
    <location>
        <begin position="139"/>
        <end position="161"/>
    </location>
</feature>
<sequence>MSTSDLSQYATQEPAALLWFERANYIAVNVGLIGYGMHIISLFACLYYLAKERNMKKNAKWAILVLILFACGSINISINMKFNEMAWIDYRGFPGGPLMFLLQEQAITVNTVGSSFSIIVGFLTDSLLIYRVHVVYRMWYVIVVPILTWLAMSILGALFVLQAAQPQSSLWAHTTLNFSLPYFSILMGLNILLTGLLVTRLLYMRYKITKALGSRHGRTYTSVVSMLLESAVPYGIISIIFLVLYTLQSTAALLFIPLLTQVQCMSTTLIIMRVARGRAWTNETISQSNMSEMKYGRPPQHSSGNGSNTAYDSSSPEIALGTFKANSNLELQSKGLSSMGSVGVV</sequence>
<evidence type="ECO:0000313" key="4">
    <source>
        <dbReference type="Proteomes" id="UP000054270"/>
    </source>
</evidence>
<evidence type="ECO:0008006" key="5">
    <source>
        <dbReference type="Google" id="ProtNLM"/>
    </source>
</evidence>
<reference evidence="4" key="1">
    <citation type="submission" date="2014-04" db="EMBL/GenBank/DDBJ databases">
        <title>Evolutionary Origins and Diversification of the Mycorrhizal Mutualists.</title>
        <authorList>
            <consortium name="DOE Joint Genome Institute"/>
            <consortium name="Mycorrhizal Genomics Consortium"/>
            <person name="Kohler A."/>
            <person name="Kuo A."/>
            <person name="Nagy L.G."/>
            <person name="Floudas D."/>
            <person name="Copeland A."/>
            <person name="Barry K.W."/>
            <person name="Cichocki N."/>
            <person name="Veneault-Fourrey C."/>
            <person name="LaButti K."/>
            <person name="Lindquist E.A."/>
            <person name="Lipzen A."/>
            <person name="Lundell T."/>
            <person name="Morin E."/>
            <person name="Murat C."/>
            <person name="Riley R."/>
            <person name="Ohm R."/>
            <person name="Sun H."/>
            <person name="Tunlid A."/>
            <person name="Henrissat B."/>
            <person name="Grigoriev I.V."/>
            <person name="Hibbett D.S."/>
            <person name="Martin F."/>
        </authorList>
    </citation>
    <scope>NUCLEOTIDE SEQUENCE [LARGE SCALE GENOMIC DNA]</scope>
    <source>
        <strain evidence="4">FD-334 SS-4</strain>
    </source>
</reference>
<feature type="transmembrane region" description="Helical" evidence="2">
    <location>
        <begin position="107"/>
        <end position="130"/>
    </location>
</feature>
<dbReference type="OrthoDB" id="2796825at2759"/>
<feature type="transmembrane region" description="Helical" evidence="2">
    <location>
        <begin position="61"/>
        <end position="78"/>
    </location>
</feature>
<feature type="transmembrane region" description="Helical" evidence="2">
    <location>
        <begin position="223"/>
        <end position="245"/>
    </location>
</feature>
<evidence type="ECO:0000256" key="2">
    <source>
        <dbReference type="SAM" id="Phobius"/>
    </source>
</evidence>
<feature type="region of interest" description="Disordered" evidence="1">
    <location>
        <begin position="290"/>
        <end position="312"/>
    </location>
</feature>
<keyword evidence="2" id="KW-0812">Transmembrane</keyword>
<dbReference type="OMA" id="NEMAWID"/>
<keyword evidence="2" id="KW-1133">Transmembrane helix</keyword>
<feature type="compositionally biased region" description="Polar residues" evidence="1">
    <location>
        <begin position="300"/>
        <end position="312"/>
    </location>
</feature>
<dbReference type="AlphaFoldDB" id="A0A0D2NV63"/>
<gene>
    <name evidence="3" type="ORF">HYPSUDRAFT_40770</name>
</gene>
<evidence type="ECO:0000256" key="1">
    <source>
        <dbReference type="SAM" id="MobiDB-lite"/>
    </source>
</evidence>
<dbReference type="Proteomes" id="UP000054270">
    <property type="component" value="Unassembled WGS sequence"/>
</dbReference>
<keyword evidence="2" id="KW-0472">Membrane</keyword>
<keyword evidence="4" id="KW-1185">Reference proteome</keyword>
<dbReference type="EMBL" id="KN817548">
    <property type="protein sequence ID" value="KJA22679.1"/>
    <property type="molecule type" value="Genomic_DNA"/>
</dbReference>
<protein>
    <recommendedName>
        <fullName evidence="5">G-protein coupled receptors family 1 profile domain-containing protein</fullName>
    </recommendedName>
</protein>
<feature type="transmembrane region" description="Helical" evidence="2">
    <location>
        <begin position="26"/>
        <end position="49"/>
    </location>
</feature>
<organism evidence="3 4">
    <name type="scientific">Hypholoma sublateritium (strain FD-334 SS-4)</name>
    <dbReference type="NCBI Taxonomy" id="945553"/>
    <lineage>
        <taxon>Eukaryota</taxon>
        <taxon>Fungi</taxon>
        <taxon>Dikarya</taxon>
        <taxon>Basidiomycota</taxon>
        <taxon>Agaricomycotina</taxon>
        <taxon>Agaricomycetes</taxon>
        <taxon>Agaricomycetidae</taxon>
        <taxon>Agaricales</taxon>
        <taxon>Agaricineae</taxon>
        <taxon>Strophariaceae</taxon>
        <taxon>Hypholoma</taxon>
    </lineage>
</organism>